<evidence type="ECO:0008006" key="3">
    <source>
        <dbReference type="Google" id="ProtNLM"/>
    </source>
</evidence>
<reference evidence="2" key="1">
    <citation type="journal article" date="2014" name="Front. Microbiol.">
        <title>High frequency of phylogenetically diverse reductive dehalogenase-homologous genes in deep subseafloor sedimentary metagenomes.</title>
        <authorList>
            <person name="Kawai M."/>
            <person name="Futagami T."/>
            <person name="Toyoda A."/>
            <person name="Takaki Y."/>
            <person name="Nishi S."/>
            <person name="Hori S."/>
            <person name="Arai W."/>
            <person name="Tsubouchi T."/>
            <person name="Morono Y."/>
            <person name="Uchiyama I."/>
            <person name="Ito T."/>
            <person name="Fujiyama A."/>
            <person name="Inagaki F."/>
            <person name="Takami H."/>
        </authorList>
    </citation>
    <scope>NUCLEOTIDE SEQUENCE</scope>
    <source>
        <strain evidence="2">Expedition CK06-06</strain>
    </source>
</reference>
<keyword evidence="1" id="KW-1133">Transmembrane helix</keyword>
<sequence>SMVADGSKYLPDQWWIAVFPAFAIMLIVLAFNLLGDGIRDMLGAEGG</sequence>
<feature type="non-terminal residue" evidence="2">
    <location>
        <position position="1"/>
    </location>
</feature>
<accession>X0U8I4</accession>
<feature type="transmembrane region" description="Helical" evidence="1">
    <location>
        <begin position="14"/>
        <end position="34"/>
    </location>
</feature>
<dbReference type="EMBL" id="BARS01018540">
    <property type="protein sequence ID" value="GAF95636.1"/>
    <property type="molecule type" value="Genomic_DNA"/>
</dbReference>
<keyword evidence="1" id="KW-0812">Transmembrane</keyword>
<gene>
    <name evidence="2" type="ORF">S01H1_30164</name>
</gene>
<comment type="caution">
    <text evidence="2">The sequence shown here is derived from an EMBL/GenBank/DDBJ whole genome shotgun (WGS) entry which is preliminary data.</text>
</comment>
<evidence type="ECO:0000256" key="1">
    <source>
        <dbReference type="SAM" id="Phobius"/>
    </source>
</evidence>
<name>X0U8I4_9ZZZZ</name>
<organism evidence="2">
    <name type="scientific">marine sediment metagenome</name>
    <dbReference type="NCBI Taxonomy" id="412755"/>
    <lineage>
        <taxon>unclassified sequences</taxon>
        <taxon>metagenomes</taxon>
        <taxon>ecological metagenomes</taxon>
    </lineage>
</organism>
<evidence type="ECO:0000313" key="2">
    <source>
        <dbReference type="EMBL" id="GAF95636.1"/>
    </source>
</evidence>
<keyword evidence="1" id="KW-0472">Membrane</keyword>
<protein>
    <recommendedName>
        <fullName evidence="3">ABC transmembrane type-1 domain-containing protein</fullName>
    </recommendedName>
</protein>
<dbReference type="AlphaFoldDB" id="X0U8I4"/>
<proteinExistence type="predicted"/>